<accession>C0PTK5</accession>
<organism evidence="2">
    <name type="scientific">Picea sitchensis</name>
    <name type="common">Sitka spruce</name>
    <name type="synonym">Pinus sitchensis</name>
    <dbReference type="NCBI Taxonomy" id="3332"/>
    <lineage>
        <taxon>Eukaryota</taxon>
        <taxon>Viridiplantae</taxon>
        <taxon>Streptophyta</taxon>
        <taxon>Embryophyta</taxon>
        <taxon>Tracheophyta</taxon>
        <taxon>Spermatophyta</taxon>
        <taxon>Pinopsida</taxon>
        <taxon>Pinidae</taxon>
        <taxon>Conifers I</taxon>
        <taxon>Pinales</taxon>
        <taxon>Pinaceae</taxon>
        <taxon>Picea</taxon>
    </lineage>
</organism>
<sequence length="327" mass="37143">MHSFTLFRVSAFSAFRYSKDRIAAPVNNIMEFPHGRQPHNCHQDHEEERREQQHHHHGFQPSPVFPRPPSAGEYYPPPGTQFPEPGYYPPPPPPQPYSQVEHHEYGHVIHYAYQVFGDAIHHESHHPFQKPECETPSGSFLRPSCGFSENSFTRPGYGPPGDSFPRPEREPVLPRGQVVRVFTKANPDFSLAIRSGSAVLVHANAHDKHQQWVKDETYSTEVKDEANCPSFSLVNKATGQALKHGLGETQPVLLTEYQLNTFDESILWTMSGDMGQGYRTIRLVNNIHLNLDAFHGDKKSGGIKDGNPVVLWSWKKGDNQLWKIVPY</sequence>
<dbReference type="AlphaFoldDB" id="C0PTK5"/>
<feature type="region of interest" description="Disordered" evidence="1">
    <location>
        <begin position="33"/>
        <end position="100"/>
    </location>
</feature>
<dbReference type="EMBL" id="BT071694">
    <property type="protein sequence ID" value="ACN41145.1"/>
    <property type="molecule type" value="mRNA"/>
</dbReference>
<feature type="compositionally biased region" description="Basic and acidic residues" evidence="1">
    <location>
        <begin position="41"/>
        <end position="51"/>
    </location>
</feature>
<dbReference type="Gene3D" id="2.80.10.50">
    <property type="match status" value="1"/>
</dbReference>
<dbReference type="CDD" id="cd23431">
    <property type="entry name" value="beta-trefoil_Ricin_AtEULS3-like"/>
    <property type="match status" value="1"/>
</dbReference>
<dbReference type="InterPro" id="IPR035992">
    <property type="entry name" value="Ricin_B-like_lectins"/>
</dbReference>
<reference evidence="2" key="1">
    <citation type="submission" date="2009-02" db="EMBL/GenBank/DDBJ databases">
        <title>Full length sequence-verified cDNA sequences from Sitka spruce (Picea sitchensis).</title>
        <authorList>
            <person name="Reid K.E."/>
            <person name="Liao N."/>
            <person name="Ralph S."/>
            <person name="Kolosova N."/>
            <person name="Oddy C."/>
            <person name="Moore R."/>
            <person name="Mayo M."/>
            <person name="Wagner S."/>
            <person name="King J."/>
            <person name="Yanchuk A."/>
            <person name="Holt R."/>
            <person name="Jones S."/>
            <person name="Marra M."/>
            <person name="Ritland C.E."/>
            <person name="Ritland K."/>
            <person name="Bohlmann J."/>
        </authorList>
    </citation>
    <scope>NUCLEOTIDE SEQUENCE</scope>
    <source>
        <tissue evidence="2">Bark</tissue>
    </source>
</reference>
<name>C0PTK5_PICSI</name>
<protein>
    <submittedName>
        <fullName evidence="2">Uncharacterized protein</fullName>
    </submittedName>
</protein>
<evidence type="ECO:0000256" key="1">
    <source>
        <dbReference type="SAM" id="MobiDB-lite"/>
    </source>
</evidence>
<evidence type="ECO:0000313" key="2">
    <source>
        <dbReference type="EMBL" id="ACN41145.1"/>
    </source>
</evidence>
<dbReference type="PANTHER" id="PTHR31257:SF2">
    <property type="entry name" value="RICIN B-LIKE LECTIN EULS3"/>
    <property type="match status" value="1"/>
</dbReference>
<proteinExistence type="evidence at transcript level"/>
<dbReference type="PANTHER" id="PTHR31257">
    <property type="entry name" value="RICIN B-LIKE LECTIN EULS3"/>
    <property type="match status" value="1"/>
</dbReference>
<dbReference type="SUPFAM" id="SSF50370">
    <property type="entry name" value="Ricin B-like lectins"/>
    <property type="match status" value="1"/>
</dbReference>
<dbReference type="InterPro" id="IPR040249">
    <property type="entry name" value="Ricin_B-like_lectin_EULS3-like"/>
</dbReference>
<feature type="compositionally biased region" description="Pro residues" evidence="1">
    <location>
        <begin position="63"/>
        <end position="96"/>
    </location>
</feature>